<accession>D0A157</accession>
<protein>
    <submittedName>
        <fullName evidence="1">Uncharacterized protein</fullName>
    </submittedName>
</protein>
<sequence length="106" mass="12075">MCLCTEQMREWCKGEMRSATQCVSVCMRLRVSVGTVSTGCCNNCYHPSTAWCYVHSSLFRFALVVVLRRASKLCLYPPSSPLPLRRSEEQEGILLLFYSFVPPFPN</sequence>
<dbReference type="RefSeq" id="XP_011777265.1">
    <property type="nucleotide sequence ID" value="XM_011778963.1"/>
</dbReference>
<dbReference type="Proteomes" id="UP000002316">
    <property type="component" value="Chromosome 10"/>
</dbReference>
<dbReference type="KEGG" id="tbg:TbgDal_X800"/>
<dbReference type="EMBL" id="FN554973">
    <property type="protein sequence ID" value="CBH14999.1"/>
    <property type="molecule type" value="Genomic_DNA"/>
</dbReference>
<evidence type="ECO:0000313" key="2">
    <source>
        <dbReference type="Proteomes" id="UP000002316"/>
    </source>
</evidence>
<proteinExistence type="predicted"/>
<evidence type="ECO:0000313" key="1">
    <source>
        <dbReference type="EMBL" id="CBH14999.1"/>
    </source>
</evidence>
<dbReference type="AlphaFoldDB" id="D0A157"/>
<name>D0A157_TRYB9</name>
<reference evidence="2" key="1">
    <citation type="journal article" date="2010" name="PLoS Negl. Trop. Dis.">
        <title>The genome sequence of Trypanosoma brucei gambiense, causative agent of chronic human african trypanosomiasis.</title>
        <authorList>
            <person name="Jackson A.P."/>
            <person name="Sanders M."/>
            <person name="Berry A."/>
            <person name="McQuillan J."/>
            <person name="Aslett M.A."/>
            <person name="Quail M.A."/>
            <person name="Chukualim B."/>
            <person name="Capewell P."/>
            <person name="MacLeod A."/>
            <person name="Melville S.E."/>
            <person name="Gibson W."/>
            <person name="Barry J.D."/>
            <person name="Berriman M."/>
            <person name="Hertz-Fowler C."/>
        </authorList>
    </citation>
    <scope>NUCLEOTIDE SEQUENCE [LARGE SCALE GENOMIC DNA]</scope>
    <source>
        <strain evidence="2">MHOM/CI/86/DAL972</strain>
    </source>
</reference>
<dbReference type="GeneID" id="23865912"/>
<organism evidence="1 2">
    <name type="scientific">Trypanosoma brucei gambiense (strain MHOM/CI/86/DAL972)</name>
    <dbReference type="NCBI Taxonomy" id="679716"/>
    <lineage>
        <taxon>Eukaryota</taxon>
        <taxon>Discoba</taxon>
        <taxon>Euglenozoa</taxon>
        <taxon>Kinetoplastea</taxon>
        <taxon>Metakinetoplastina</taxon>
        <taxon>Trypanosomatida</taxon>
        <taxon>Trypanosomatidae</taxon>
        <taxon>Trypanosoma</taxon>
    </lineage>
</organism>
<gene>
    <name evidence="1" type="ORF">TbgDal_X800</name>
</gene>